<name>A0A3L8RYL8_CHLGU</name>
<sequence>MEVEEAFPLVGQMGPYQVYLCVLLAVLLQVCEIQSWNCLKFHDKSGVQNNSRVLEENILLVLQKRQTLEGEFQRLHVQ</sequence>
<dbReference type="AlphaFoldDB" id="A0A3L8RYL8"/>
<gene>
    <name evidence="1" type="ORF">DV515_00014282</name>
</gene>
<comment type="caution">
    <text evidence="1">The sequence shown here is derived from an EMBL/GenBank/DDBJ whole genome shotgun (WGS) entry which is preliminary data.</text>
</comment>
<dbReference type="EMBL" id="QUSF01000117">
    <property type="protein sequence ID" value="RLV90949.1"/>
    <property type="molecule type" value="Genomic_DNA"/>
</dbReference>
<keyword evidence="2" id="KW-1185">Reference proteome</keyword>
<feature type="non-terminal residue" evidence="1">
    <location>
        <position position="78"/>
    </location>
</feature>
<reference evidence="1 2" key="1">
    <citation type="journal article" date="2018" name="Proc. R. Soc. B">
        <title>A non-coding region near Follistatin controls head colour polymorphism in the Gouldian finch.</title>
        <authorList>
            <person name="Toomey M.B."/>
            <person name="Marques C.I."/>
            <person name="Andrade P."/>
            <person name="Araujo P.M."/>
            <person name="Sabatino S."/>
            <person name="Gazda M.A."/>
            <person name="Afonso S."/>
            <person name="Lopes R.J."/>
            <person name="Corbo J.C."/>
            <person name="Carneiro M."/>
        </authorList>
    </citation>
    <scope>NUCLEOTIDE SEQUENCE [LARGE SCALE GENOMIC DNA]</scope>
    <source>
        <strain evidence="1">Red01</strain>
        <tissue evidence="1">Muscle</tissue>
    </source>
</reference>
<protein>
    <submittedName>
        <fullName evidence="1">Uncharacterized protein</fullName>
    </submittedName>
</protein>
<accession>A0A3L8RYL8</accession>
<dbReference type="Proteomes" id="UP000276834">
    <property type="component" value="Unassembled WGS sequence"/>
</dbReference>
<evidence type="ECO:0000313" key="1">
    <source>
        <dbReference type="EMBL" id="RLV90949.1"/>
    </source>
</evidence>
<organism evidence="1 2">
    <name type="scientific">Chloebia gouldiae</name>
    <name type="common">Gouldian finch</name>
    <name type="synonym">Erythrura gouldiae</name>
    <dbReference type="NCBI Taxonomy" id="44316"/>
    <lineage>
        <taxon>Eukaryota</taxon>
        <taxon>Metazoa</taxon>
        <taxon>Chordata</taxon>
        <taxon>Craniata</taxon>
        <taxon>Vertebrata</taxon>
        <taxon>Euteleostomi</taxon>
        <taxon>Archelosauria</taxon>
        <taxon>Archosauria</taxon>
        <taxon>Dinosauria</taxon>
        <taxon>Saurischia</taxon>
        <taxon>Theropoda</taxon>
        <taxon>Coelurosauria</taxon>
        <taxon>Aves</taxon>
        <taxon>Neognathae</taxon>
        <taxon>Neoaves</taxon>
        <taxon>Telluraves</taxon>
        <taxon>Australaves</taxon>
        <taxon>Passeriformes</taxon>
        <taxon>Passeroidea</taxon>
        <taxon>Passeridae</taxon>
        <taxon>Chloebia</taxon>
    </lineage>
</organism>
<evidence type="ECO:0000313" key="2">
    <source>
        <dbReference type="Proteomes" id="UP000276834"/>
    </source>
</evidence>
<proteinExistence type="predicted"/>